<dbReference type="Gene3D" id="3.40.50.12780">
    <property type="entry name" value="N-terminal domain of ligase-like"/>
    <property type="match status" value="1"/>
</dbReference>
<dbReference type="PANTHER" id="PTHR24096:SF422">
    <property type="entry name" value="BCDNA.GH02901"/>
    <property type="match status" value="1"/>
</dbReference>
<dbReference type="GO" id="GO:0016405">
    <property type="term" value="F:CoA-ligase activity"/>
    <property type="evidence" value="ECO:0007669"/>
    <property type="project" value="TreeGrafter"/>
</dbReference>
<dbReference type="Gene3D" id="3.30.300.30">
    <property type="match status" value="1"/>
</dbReference>
<dbReference type="Pfam" id="PF00501">
    <property type="entry name" value="AMP-binding"/>
    <property type="match status" value="1"/>
</dbReference>
<feature type="domain" description="AMP-dependent synthetase/ligase" evidence="1">
    <location>
        <begin position="48"/>
        <end position="418"/>
    </location>
</feature>
<evidence type="ECO:0000313" key="3">
    <source>
        <dbReference type="EMBL" id="RFU79722.1"/>
    </source>
</evidence>
<proteinExistence type="predicted"/>
<dbReference type="AlphaFoldDB" id="A0A395NUD8"/>
<evidence type="ECO:0000259" key="2">
    <source>
        <dbReference type="Pfam" id="PF13193"/>
    </source>
</evidence>
<dbReference type="PANTHER" id="PTHR24096">
    <property type="entry name" value="LONG-CHAIN-FATTY-ACID--COA LIGASE"/>
    <property type="match status" value="1"/>
</dbReference>
<feature type="domain" description="AMP-binding enzyme C-terminal" evidence="2">
    <location>
        <begin position="474"/>
        <end position="555"/>
    </location>
</feature>
<accession>A0A395NUD8</accession>
<reference evidence="3 4" key="1">
    <citation type="journal article" date="2018" name="PLoS Pathog.">
        <title>Evolution of structural diversity of trichothecenes, a family of toxins produced by plant pathogenic and entomopathogenic fungi.</title>
        <authorList>
            <person name="Proctor R.H."/>
            <person name="McCormick S.P."/>
            <person name="Kim H.S."/>
            <person name="Cardoza R.E."/>
            <person name="Stanley A.M."/>
            <person name="Lindo L."/>
            <person name="Kelly A."/>
            <person name="Brown D.W."/>
            <person name="Lee T."/>
            <person name="Vaughan M.M."/>
            <person name="Alexander N.J."/>
            <person name="Busman M."/>
            <person name="Gutierrez S."/>
        </authorList>
    </citation>
    <scope>NUCLEOTIDE SEQUENCE [LARGE SCALE GENOMIC DNA]</scope>
    <source>
        <strain evidence="3 4">IBT 40837</strain>
    </source>
</reference>
<dbReference type="SUPFAM" id="SSF56801">
    <property type="entry name" value="Acetyl-CoA synthetase-like"/>
    <property type="match status" value="1"/>
</dbReference>
<dbReference type="OrthoDB" id="6509636at2759"/>
<sequence length="566" mass="61823">MVFTAPKWVGELPYDVPTNTLVGDFVFTKAWPRLSDAVPNGKLVCAISGNSITLQEIRERVDLLARSLSHRLNWKPEEGAPWQKVIGVFSLNAVDFLTACWAIHRVGGICLLLHPTSPASEIEAHMKRSNCHAVFTNYALLPTCLEATNGVGILADNVFILEIPGIPKPDDGPGASLHTVEALIAEGSSLSTINPVNWDDEEGTERVAYLCPTSGTSGMQKLAIVTHRGFIANMMQGRTFEDAGEEGGVPQVGLGILPLTHSYGLTVAQAMLWRNDTLILHPRFEMQAMLKSIMQYKIDRLYLIPPILAALANNTFLLDLCDLSSVKSIVTGAGGLSKELSDKIRSLRPSWTMLSGYGLTECAVMVALTSNRSLLPGSSGILLPQYKARLVDLEGRDIEGYDKAGELLLQTPSLMKGYVGDEVASKASFESAGWLRTGDVGLFRPGTDGSEHLFIVDRLKDMIQVKGIQVVPTEIEACLQLHPDVADAAVVAVKDPRDGERAKAFIIRSATGVGKDEGELKKVIAKHVEERLTEPHWLHRRVEFVDQFPRSQAGKVLKYQLRLMSA</sequence>
<dbReference type="Pfam" id="PF13193">
    <property type="entry name" value="AMP-binding_C"/>
    <property type="match status" value="1"/>
</dbReference>
<dbReference type="EMBL" id="PXOA01000141">
    <property type="protein sequence ID" value="RFU79722.1"/>
    <property type="molecule type" value="Genomic_DNA"/>
</dbReference>
<evidence type="ECO:0000259" key="1">
    <source>
        <dbReference type="Pfam" id="PF00501"/>
    </source>
</evidence>
<organism evidence="3 4">
    <name type="scientific">Trichoderma arundinaceum</name>
    <dbReference type="NCBI Taxonomy" id="490622"/>
    <lineage>
        <taxon>Eukaryota</taxon>
        <taxon>Fungi</taxon>
        <taxon>Dikarya</taxon>
        <taxon>Ascomycota</taxon>
        <taxon>Pezizomycotina</taxon>
        <taxon>Sordariomycetes</taxon>
        <taxon>Hypocreomycetidae</taxon>
        <taxon>Hypocreales</taxon>
        <taxon>Hypocreaceae</taxon>
        <taxon>Trichoderma</taxon>
    </lineage>
</organism>
<name>A0A395NUD8_TRIAR</name>
<evidence type="ECO:0000313" key="4">
    <source>
        <dbReference type="Proteomes" id="UP000266272"/>
    </source>
</evidence>
<dbReference type="InterPro" id="IPR045851">
    <property type="entry name" value="AMP-bd_C_sf"/>
</dbReference>
<comment type="caution">
    <text evidence="3">The sequence shown here is derived from an EMBL/GenBank/DDBJ whole genome shotgun (WGS) entry which is preliminary data.</text>
</comment>
<protein>
    <submittedName>
        <fullName evidence="3">Amp-dependent ligase</fullName>
    </submittedName>
</protein>
<dbReference type="InterPro" id="IPR025110">
    <property type="entry name" value="AMP-bd_C"/>
</dbReference>
<dbReference type="InterPro" id="IPR042099">
    <property type="entry name" value="ANL_N_sf"/>
</dbReference>
<dbReference type="Proteomes" id="UP000266272">
    <property type="component" value="Unassembled WGS sequence"/>
</dbReference>
<dbReference type="InterPro" id="IPR000873">
    <property type="entry name" value="AMP-dep_synth/lig_dom"/>
</dbReference>
<dbReference type="STRING" id="490622.A0A395NUD8"/>
<keyword evidence="3" id="KW-0436">Ligase</keyword>
<gene>
    <name evidence="3" type="ORF">TARUN_2476</name>
</gene>
<keyword evidence="4" id="KW-1185">Reference proteome</keyword>